<dbReference type="InterPro" id="IPR050469">
    <property type="entry name" value="Diguanylate_Cyclase"/>
</dbReference>
<sequence>MTAVPVLQDLARQVAGGEPRAALTRLLTLVCEQLAMETACVVVADDVGPSRVVASVHAAAEADGTAEALLPVDRLGSDRVLAEGSLLVADARTDERLHERGVIGSYAGVPLRDEDGAVFGVLAAHGSTVHTSLNSRDGDVLTGLAEVMAPLVLALGSSVEQPPAAPTGLESLATAVEGAEDVEHLTRPLLEALADLTGLASTYLTVVHEASGVQEIRYARNSRSGFEMPEGLFVPWADTLCKRALEEDRPCTTDVPSMWGDSDAARTLGIQVYVSVPVEMPDGRLWGTLCAADSVVAGDAEAHLPTMRLFARLIGAQAVREEALRRARDEADTDALTGCASRRVVDPWLSREVAALSSTEAVVVAYADLDSFKPINDGLGHAAGDAVLAEVGRRLRATARQHDLVARMGGDEFLVAARLPRSATEDLGHRVRDALTFSMDWQGSSVDVRASVGTACSADYDTASLVAMADVAMYDAKRGALGVP</sequence>
<comment type="caution">
    <text evidence="2">The sequence shown here is derived from an EMBL/GenBank/DDBJ whole genome shotgun (WGS) entry which is preliminary data.</text>
</comment>
<dbReference type="SUPFAM" id="SSF55781">
    <property type="entry name" value="GAF domain-like"/>
    <property type="match status" value="2"/>
</dbReference>
<dbReference type="InterPro" id="IPR029787">
    <property type="entry name" value="Nucleotide_cyclase"/>
</dbReference>
<dbReference type="SMART" id="SM00065">
    <property type="entry name" value="GAF"/>
    <property type="match status" value="2"/>
</dbReference>
<evidence type="ECO:0000259" key="1">
    <source>
        <dbReference type="PROSITE" id="PS50887"/>
    </source>
</evidence>
<dbReference type="PANTHER" id="PTHR45138">
    <property type="entry name" value="REGULATORY COMPONENTS OF SENSORY TRANSDUCTION SYSTEM"/>
    <property type="match status" value="1"/>
</dbReference>
<dbReference type="Gene3D" id="3.30.450.40">
    <property type="match status" value="2"/>
</dbReference>
<dbReference type="NCBIfam" id="TIGR00254">
    <property type="entry name" value="GGDEF"/>
    <property type="match status" value="1"/>
</dbReference>
<dbReference type="InterPro" id="IPR029016">
    <property type="entry name" value="GAF-like_dom_sf"/>
</dbReference>
<dbReference type="SMART" id="SM00267">
    <property type="entry name" value="GGDEF"/>
    <property type="match status" value="1"/>
</dbReference>
<dbReference type="PROSITE" id="PS50887">
    <property type="entry name" value="GGDEF"/>
    <property type="match status" value="1"/>
</dbReference>
<dbReference type="InterPro" id="IPR000160">
    <property type="entry name" value="GGDEF_dom"/>
</dbReference>
<dbReference type="Proteomes" id="UP001501821">
    <property type="component" value="Unassembled WGS sequence"/>
</dbReference>
<reference evidence="3" key="1">
    <citation type="journal article" date="2019" name="Int. J. Syst. Evol. Microbiol.">
        <title>The Global Catalogue of Microorganisms (GCM) 10K type strain sequencing project: providing services to taxonomists for standard genome sequencing and annotation.</title>
        <authorList>
            <consortium name="The Broad Institute Genomics Platform"/>
            <consortium name="The Broad Institute Genome Sequencing Center for Infectious Disease"/>
            <person name="Wu L."/>
            <person name="Ma J."/>
        </authorList>
    </citation>
    <scope>NUCLEOTIDE SEQUENCE [LARGE SCALE GENOMIC DNA]</scope>
    <source>
        <strain evidence="3">JCM 16953</strain>
    </source>
</reference>
<dbReference type="SUPFAM" id="SSF55073">
    <property type="entry name" value="Nucleotide cyclase"/>
    <property type="match status" value="1"/>
</dbReference>
<dbReference type="Pfam" id="PF00990">
    <property type="entry name" value="GGDEF"/>
    <property type="match status" value="1"/>
</dbReference>
<gene>
    <name evidence="2" type="ORF">GCM10022242_15180</name>
</gene>
<organism evidence="2 3">
    <name type="scientific">Nocardioides panacisoli</name>
    <dbReference type="NCBI Taxonomy" id="627624"/>
    <lineage>
        <taxon>Bacteria</taxon>
        <taxon>Bacillati</taxon>
        <taxon>Actinomycetota</taxon>
        <taxon>Actinomycetes</taxon>
        <taxon>Propionibacteriales</taxon>
        <taxon>Nocardioidaceae</taxon>
        <taxon>Nocardioides</taxon>
    </lineage>
</organism>
<dbReference type="CDD" id="cd01949">
    <property type="entry name" value="GGDEF"/>
    <property type="match status" value="1"/>
</dbReference>
<name>A0ABP7IAZ3_9ACTN</name>
<dbReference type="Pfam" id="PF01590">
    <property type="entry name" value="GAF"/>
    <property type="match status" value="2"/>
</dbReference>
<evidence type="ECO:0000313" key="3">
    <source>
        <dbReference type="Proteomes" id="UP001501821"/>
    </source>
</evidence>
<feature type="domain" description="GGDEF" evidence="1">
    <location>
        <begin position="360"/>
        <end position="484"/>
    </location>
</feature>
<dbReference type="RefSeq" id="WP_344773955.1">
    <property type="nucleotide sequence ID" value="NZ_BAABAH010000004.1"/>
</dbReference>
<dbReference type="Gene3D" id="3.30.70.270">
    <property type="match status" value="1"/>
</dbReference>
<accession>A0ABP7IAZ3</accession>
<keyword evidence="3" id="KW-1185">Reference proteome</keyword>
<dbReference type="InterPro" id="IPR043128">
    <property type="entry name" value="Rev_trsase/Diguanyl_cyclase"/>
</dbReference>
<dbReference type="EMBL" id="BAABAH010000004">
    <property type="protein sequence ID" value="GAA3813922.1"/>
    <property type="molecule type" value="Genomic_DNA"/>
</dbReference>
<dbReference type="PANTHER" id="PTHR45138:SF9">
    <property type="entry name" value="DIGUANYLATE CYCLASE DGCM-RELATED"/>
    <property type="match status" value="1"/>
</dbReference>
<proteinExistence type="predicted"/>
<protein>
    <recommendedName>
        <fullName evidence="1">GGDEF domain-containing protein</fullName>
    </recommendedName>
</protein>
<evidence type="ECO:0000313" key="2">
    <source>
        <dbReference type="EMBL" id="GAA3813922.1"/>
    </source>
</evidence>
<dbReference type="InterPro" id="IPR003018">
    <property type="entry name" value="GAF"/>
</dbReference>